<gene>
    <name evidence="2" type="ORF">B0J13DRAFT_565674</name>
</gene>
<reference evidence="2" key="1">
    <citation type="journal article" date="2021" name="Nat. Commun.">
        <title>Genetic determinants of endophytism in the Arabidopsis root mycobiome.</title>
        <authorList>
            <person name="Mesny F."/>
            <person name="Miyauchi S."/>
            <person name="Thiergart T."/>
            <person name="Pickel B."/>
            <person name="Atanasova L."/>
            <person name="Karlsson M."/>
            <person name="Huettel B."/>
            <person name="Barry K.W."/>
            <person name="Haridas S."/>
            <person name="Chen C."/>
            <person name="Bauer D."/>
            <person name="Andreopoulos W."/>
            <person name="Pangilinan J."/>
            <person name="LaButti K."/>
            <person name="Riley R."/>
            <person name="Lipzen A."/>
            <person name="Clum A."/>
            <person name="Drula E."/>
            <person name="Henrissat B."/>
            <person name="Kohler A."/>
            <person name="Grigoriev I.V."/>
            <person name="Martin F.M."/>
            <person name="Hacquard S."/>
        </authorList>
    </citation>
    <scope>NUCLEOTIDE SEQUENCE</scope>
    <source>
        <strain evidence="2">MPI-CAGE-AT-0021</strain>
    </source>
</reference>
<dbReference type="PANTHER" id="PTHR35910:SF6">
    <property type="entry name" value="2EXR DOMAIN-CONTAINING PROTEIN"/>
    <property type="match status" value="1"/>
</dbReference>
<accession>A0A9P9IMS2</accession>
<protein>
    <recommendedName>
        <fullName evidence="1">2EXR domain-containing protein</fullName>
    </recommendedName>
</protein>
<dbReference type="EMBL" id="JAGMUU010000024">
    <property type="protein sequence ID" value="KAH7124820.1"/>
    <property type="molecule type" value="Genomic_DNA"/>
</dbReference>
<organism evidence="2 3">
    <name type="scientific">Dactylonectria estremocensis</name>
    <dbReference type="NCBI Taxonomy" id="1079267"/>
    <lineage>
        <taxon>Eukaryota</taxon>
        <taxon>Fungi</taxon>
        <taxon>Dikarya</taxon>
        <taxon>Ascomycota</taxon>
        <taxon>Pezizomycotina</taxon>
        <taxon>Sordariomycetes</taxon>
        <taxon>Hypocreomycetidae</taxon>
        <taxon>Hypocreales</taxon>
        <taxon>Nectriaceae</taxon>
        <taxon>Dactylonectria</taxon>
    </lineage>
</organism>
<dbReference type="Proteomes" id="UP000717696">
    <property type="component" value="Unassembled WGS sequence"/>
</dbReference>
<comment type="caution">
    <text evidence="2">The sequence shown here is derived from an EMBL/GenBank/DDBJ whole genome shotgun (WGS) entry which is preliminary data.</text>
</comment>
<name>A0A9P9IMS2_9HYPO</name>
<sequence>MTEVAKSFPFFPRLPREIKAEIWNEALREPNIVQLCFSFQSRHATLHHRVLPTLLQVCAESRGRALKYYPDKFYEQKHTGITIYVRPKVDTLYLGSANVDSIHFEWIVEEMALRHVRIDMDEVKHLAFDINFWLDHGTEVMLHVLPSFQSLETLTLVLEDNASPREPTKLVELDEEIDKDAPGLWGSDYTGPPGNVVKFCHGCLGKVRTVYDEMRKNGGFEEEDMDWVLPELRVKKLVGNIMGQKWLQRPT</sequence>
<dbReference type="OrthoDB" id="5153550at2759"/>
<dbReference type="AlphaFoldDB" id="A0A9P9IMS2"/>
<evidence type="ECO:0000313" key="2">
    <source>
        <dbReference type="EMBL" id="KAH7124820.1"/>
    </source>
</evidence>
<dbReference type="Pfam" id="PF20150">
    <property type="entry name" value="2EXR"/>
    <property type="match status" value="1"/>
</dbReference>
<keyword evidence="3" id="KW-1185">Reference proteome</keyword>
<dbReference type="InterPro" id="IPR045518">
    <property type="entry name" value="2EXR"/>
</dbReference>
<evidence type="ECO:0000259" key="1">
    <source>
        <dbReference type="Pfam" id="PF20150"/>
    </source>
</evidence>
<proteinExistence type="predicted"/>
<dbReference type="PANTHER" id="PTHR35910">
    <property type="entry name" value="2EXR DOMAIN-CONTAINING PROTEIN"/>
    <property type="match status" value="1"/>
</dbReference>
<feature type="domain" description="2EXR" evidence="1">
    <location>
        <begin position="8"/>
        <end position="92"/>
    </location>
</feature>
<evidence type="ECO:0000313" key="3">
    <source>
        <dbReference type="Proteomes" id="UP000717696"/>
    </source>
</evidence>